<evidence type="ECO:0000256" key="6">
    <source>
        <dbReference type="ARBA" id="ARBA00022737"/>
    </source>
</evidence>
<dbReference type="InterPro" id="IPR050173">
    <property type="entry name" value="ABC_transporter_C-like"/>
</dbReference>
<evidence type="ECO:0000259" key="15">
    <source>
        <dbReference type="PROSITE" id="PS50929"/>
    </source>
</evidence>
<organism evidence="16 17">
    <name type="scientific">Salix dunnii</name>
    <dbReference type="NCBI Taxonomy" id="1413687"/>
    <lineage>
        <taxon>Eukaryota</taxon>
        <taxon>Viridiplantae</taxon>
        <taxon>Streptophyta</taxon>
        <taxon>Embryophyta</taxon>
        <taxon>Tracheophyta</taxon>
        <taxon>Spermatophyta</taxon>
        <taxon>Magnoliopsida</taxon>
        <taxon>eudicotyledons</taxon>
        <taxon>Gunneridae</taxon>
        <taxon>Pentapetalae</taxon>
        <taxon>rosids</taxon>
        <taxon>fabids</taxon>
        <taxon>Malpighiales</taxon>
        <taxon>Salicaceae</taxon>
        <taxon>Saliceae</taxon>
        <taxon>Salix</taxon>
    </lineage>
</organism>
<dbReference type="InterPro" id="IPR027417">
    <property type="entry name" value="P-loop_NTPase"/>
</dbReference>
<feature type="domain" description="ABC transporter" evidence="14">
    <location>
        <begin position="1195"/>
        <end position="1430"/>
    </location>
</feature>
<dbReference type="CDD" id="cd03250">
    <property type="entry name" value="ABCC_MRP_domain1"/>
    <property type="match status" value="1"/>
</dbReference>
<feature type="domain" description="ABC transmembrane type-1" evidence="15">
    <location>
        <begin position="881"/>
        <end position="1157"/>
    </location>
</feature>
<feature type="transmembrane region" description="Helical" evidence="13">
    <location>
        <begin position="987"/>
        <end position="1008"/>
    </location>
</feature>
<keyword evidence="7" id="KW-0547">Nucleotide-binding</keyword>
<sequence length="1439" mass="161092">MGIFWLGTGMDILIVEIANAAFAILLLAWLLIDILKQSRGGGDLHCRAHNAVRKQPTMLFTTVTVLSNIVISILYLGFGFYQYWDLGVVTSTSVFLSVTWILATLVVCYSKNRILGENKRWPIVVILWWIFYSIFCSLSVSIHFITRFSSIELPYSWPEANIADFPSLPLSILLCLNALTCRCSSNKTHNDLDTPLLREEHESFSRDLACYRNAGFWSKLTFRWLNPMFSGGRMEKLELSHVPSVPASETAKYASSLLEDSFGKEKNSNLPKAIAHAVWKSLAINGVFAGVNTIASYMGPLLITYFVNFLSENHDDSGYLHGLVLAFIFFFSKTVESLTQRHWYFGAQRIGVRVRAALLALVYKKSLSVKFAGSGKGKIINMINVDVERIGDFCWNIHGVWLLPLQVFLALVILYRNLGAAPAIAALSSTVLVMVSNTPLASKQERLLSRIMEAKDLRIKATSETLKSMRVLKLYSWEQTFLKKLLQLRETERNWLRRYLYTSSATTFLFWASPTLVSVITFGVCIILKTPLTTGTVLSTLATFRILQEPIYNLPELISMIAQTKVSIDRIQDILREKDQKKRIPHQTSPASDIAIEMNSGEYAWETDDQNSKKPTIKITKNMKIMKLYKVAVCGSVGSGKSSLLCSIIGEIPRISGAGIKVHGTKAYVPQSAWIQTGTVRDNVLFGKDMNKGFYAEVLEGCALNPDIAQWSDGDLTVVGERGVNLSGGQKQRIQLARAVYSDSDKCLLQLLSKKTVIYATHQLEFLEAADLVLVMKDGMIVQSGTYKDLIADPTGELVRQMVAHRRSLNQVNPPQEDNSLTRVPSQLNQIEVTEENFEEPNSTDRFSERTQEEVSETGRVKWSVYSTFITSAYKGALVPIILLCHVLFQGLQMGSNYWIAWATEENHKVTREKLIGIFILLSCGSSIFILGRAVFMAKIAVETAQRLFLGMISSVFRATISFFDATPSSRILSRSSTDQSTVDTDIPYRLAGLAFALIQLLSVIILMSQAAWQVFPIFLVILGISIWYQAYYITTARELARMVGIRKAPISHHFSESIAGAATIRCFNQEERFLTRNLSLIDDYSRIVFHNSGTTEWLCMRINFLFNLGFFLVLIILVNLPKSAIDPSLAGLAATYGLNLNVLQAWVIWNLCNVENKMISVERILQFTKIPSEAPLVIEDYGMKQLEWPVDGRIELIGLHVQYGPSLPMVLKGITCTFPGGKKIGVVGRTGSGKSTLIQALFRMIEPSGGQILIDGLDISNIGLQDLRSRLGIIPQDPTLFQGTVRNNLDPLKDHLDKEIWEVLNKCRLADTVKQDKRLLDAPVAEDGENWSVGQRQLVCLARVLLKKKRRILVLDEATASIDTATDNIIQGTIREETSSCTVITVAHRIPTVIDNDLVLVLDDGKVVEYDSPMKLLEDNSSSFSKLVIEFQRRSMQE</sequence>
<evidence type="ECO:0000256" key="8">
    <source>
        <dbReference type="ARBA" id="ARBA00022840"/>
    </source>
</evidence>
<dbReference type="PANTHER" id="PTHR24223">
    <property type="entry name" value="ATP-BINDING CASSETTE SUB-FAMILY C"/>
    <property type="match status" value="1"/>
</dbReference>
<evidence type="ECO:0000256" key="10">
    <source>
        <dbReference type="ARBA" id="ARBA00022989"/>
    </source>
</evidence>
<dbReference type="Gene3D" id="1.20.1560.10">
    <property type="entry name" value="ABC transporter type 1, transmembrane domain"/>
    <property type="match status" value="2"/>
</dbReference>
<feature type="transmembrane region" description="Helical" evidence="13">
    <location>
        <begin position="282"/>
        <end position="306"/>
    </location>
</feature>
<dbReference type="SUPFAM" id="SSF52540">
    <property type="entry name" value="P-loop containing nucleoside triphosphate hydrolases"/>
    <property type="match status" value="2"/>
</dbReference>
<dbReference type="EMBL" id="JADGMS010000010">
    <property type="protein sequence ID" value="KAF9673695.1"/>
    <property type="molecule type" value="Genomic_DNA"/>
</dbReference>
<evidence type="ECO:0000256" key="12">
    <source>
        <dbReference type="ARBA" id="ARBA00034018"/>
    </source>
</evidence>
<feature type="transmembrane region" description="Helical" evidence="13">
    <location>
        <begin position="393"/>
        <end position="415"/>
    </location>
</feature>
<dbReference type="SUPFAM" id="SSF90123">
    <property type="entry name" value="ABC transporter transmembrane region"/>
    <property type="match status" value="2"/>
</dbReference>
<dbReference type="Pfam" id="PF00005">
    <property type="entry name" value="ABC_tran"/>
    <property type="match status" value="2"/>
</dbReference>
<evidence type="ECO:0000256" key="11">
    <source>
        <dbReference type="ARBA" id="ARBA00023136"/>
    </source>
</evidence>
<feature type="transmembrane region" description="Helical" evidence="13">
    <location>
        <begin position="12"/>
        <end position="35"/>
    </location>
</feature>
<name>A0A835JMA5_9ROSI</name>
<evidence type="ECO:0000259" key="14">
    <source>
        <dbReference type="PROSITE" id="PS50893"/>
    </source>
</evidence>
<evidence type="ECO:0000256" key="9">
    <source>
        <dbReference type="ARBA" id="ARBA00022967"/>
    </source>
</evidence>
<keyword evidence="5 13" id="KW-0812">Transmembrane</keyword>
<dbReference type="FunFam" id="1.20.1560.10:FF:000002">
    <property type="entry name" value="ABC transporter C family member 5"/>
    <property type="match status" value="1"/>
</dbReference>
<feature type="transmembrane region" description="Helical" evidence="13">
    <location>
        <begin position="86"/>
        <end position="109"/>
    </location>
</feature>
<feature type="transmembrane region" description="Helical" evidence="13">
    <location>
        <begin position="915"/>
        <end position="936"/>
    </location>
</feature>
<keyword evidence="11 13" id="KW-0472">Membrane</keyword>
<dbReference type="PROSITE" id="PS50929">
    <property type="entry name" value="ABC_TM1F"/>
    <property type="match status" value="2"/>
</dbReference>
<feature type="transmembrane region" description="Helical" evidence="13">
    <location>
        <begin position="1103"/>
        <end position="1121"/>
    </location>
</feature>
<keyword evidence="9" id="KW-1278">Translocase</keyword>
<dbReference type="Pfam" id="PF00664">
    <property type="entry name" value="ABC_membrane"/>
    <property type="match status" value="2"/>
</dbReference>
<dbReference type="GO" id="GO:0005524">
    <property type="term" value="F:ATP binding"/>
    <property type="evidence" value="ECO:0007669"/>
    <property type="project" value="UniProtKB-KW"/>
</dbReference>
<feature type="transmembrane region" description="Helical" evidence="13">
    <location>
        <begin position="1130"/>
        <end position="1150"/>
    </location>
</feature>
<feature type="transmembrane region" description="Helical" evidence="13">
    <location>
        <begin position="499"/>
        <end position="524"/>
    </location>
</feature>
<dbReference type="CDD" id="cd03244">
    <property type="entry name" value="ABCC_MRP_domain2"/>
    <property type="match status" value="1"/>
</dbReference>
<dbReference type="InterPro" id="IPR003439">
    <property type="entry name" value="ABC_transporter-like_ATP-bd"/>
</dbReference>
<feature type="transmembrane region" description="Helical" evidence="13">
    <location>
        <begin position="1015"/>
        <end position="1034"/>
    </location>
</feature>
<dbReference type="Proteomes" id="UP000657918">
    <property type="component" value="Unassembled WGS sequence"/>
</dbReference>
<dbReference type="PANTHER" id="PTHR24223:SF222">
    <property type="entry name" value="OS01G0902100 PROTEIN"/>
    <property type="match status" value="1"/>
</dbReference>
<keyword evidence="10 13" id="KW-1133">Transmembrane helix</keyword>
<evidence type="ECO:0000256" key="7">
    <source>
        <dbReference type="ARBA" id="ARBA00022741"/>
    </source>
</evidence>
<dbReference type="InterPro" id="IPR044746">
    <property type="entry name" value="ABCC_6TM_D1"/>
</dbReference>
<evidence type="ECO:0000256" key="1">
    <source>
        <dbReference type="ARBA" id="ARBA00004141"/>
    </source>
</evidence>
<dbReference type="EC" id="7.6.2.2" evidence="3"/>
<evidence type="ECO:0000256" key="2">
    <source>
        <dbReference type="ARBA" id="ARBA00009726"/>
    </source>
</evidence>
<keyword evidence="17" id="KW-1185">Reference proteome</keyword>
<feature type="transmembrane region" description="Helical" evidence="13">
    <location>
        <begin position="165"/>
        <end position="181"/>
    </location>
</feature>
<dbReference type="SMART" id="SM00382">
    <property type="entry name" value="AAA"/>
    <property type="match status" value="2"/>
</dbReference>
<dbReference type="InterPro" id="IPR036640">
    <property type="entry name" value="ABC1_TM_sf"/>
</dbReference>
<dbReference type="PROSITE" id="PS00211">
    <property type="entry name" value="ABC_TRANSPORTER_1"/>
    <property type="match status" value="1"/>
</dbReference>
<dbReference type="CDD" id="cd18579">
    <property type="entry name" value="ABC_6TM_ABCC_D1"/>
    <property type="match status" value="1"/>
</dbReference>
<feature type="transmembrane region" description="Helical" evidence="13">
    <location>
        <begin position="121"/>
        <end position="145"/>
    </location>
</feature>
<dbReference type="InterPro" id="IPR003593">
    <property type="entry name" value="AAA+_ATPase"/>
</dbReference>
<evidence type="ECO:0000256" key="3">
    <source>
        <dbReference type="ARBA" id="ARBA00012191"/>
    </source>
</evidence>
<keyword evidence="8" id="KW-0067">ATP-binding</keyword>
<dbReference type="Gene3D" id="3.40.50.300">
    <property type="entry name" value="P-loop containing nucleotide triphosphate hydrolases"/>
    <property type="match status" value="2"/>
</dbReference>
<feature type="transmembrane region" description="Helical" evidence="13">
    <location>
        <begin position="56"/>
        <end position="80"/>
    </location>
</feature>
<evidence type="ECO:0000313" key="17">
    <source>
        <dbReference type="Proteomes" id="UP000657918"/>
    </source>
</evidence>
<dbReference type="GO" id="GO:0016887">
    <property type="term" value="F:ATP hydrolysis activity"/>
    <property type="evidence" value="ECO:0007669"/>
    <property type="project" value="InterPro"/>
</dbReference>
<protein>
    <recommendedName>
        <fullName evidence="3">ABC-type xenobiotic transporter</fullName>
        <ecNumber evidence="3">7.6.2.2</ecNumber>
    </recommendedName>
</protein>
<evidence type="ECO:0000256" key="4">
    <source>
        <dbReference type="ARBA" id="ARBA00022448"/>
    </source>
</evidence>
<comment type="subcellular location">
    <subcellularLocation>
        <location evidence="1">Membrane</location>
        <topology evidence="1">Multi-pass membrane protein</topology>
    </subcellularLocation>
</comment>
<evidence type="ECO:0000256" key="13">
    <source>
        <dbReference type="SAM" id="Phobius"/>
    </source>
</evidence>
<gene>
    <name evidence="16" type="ORF">SADUNF_Sadunf10G0051000</name>
</gene>
<keyword evidence="6" id="KW-0677">Repeat</keyword>
<comment type="caution">
    <text evidence="16">The sequence shown here is derived from an EMBL/GenBank/DDBJ whole genome shotgun (WGS) entry which is preliminary data.</text>
</comment>
<dbReference type="InterPro" id="IPR011527">
    <property type="entry name" value="ABC1_TM_dom"/>
</dbReference>
<evidence type="ECO:0000313" key="16">
    <source>
        <dbReference type="EMBL" id="KAF9673695.1"/>
    </source>
</evidence>
<comment type="catalytic activity">
    <reaction evidence="12">
        <text>ATP + H2O + xenobioticSide 1 = ADP + phosphate + xenobioticSide 2.</text>
        <dbReference type="EC" id="7.6.2.2"/>
    </reaction>
</comment>
<dbReference type="CDD" id="cd18580">
    <property type="entry name" value="ABC_6TM_ABCC_D2"/>
    <property type="match status" value="1"/>
</dbReference>
<comment type="similarity">
    <text evidence="2">Belongs to the ABC transporter superfamily. ABCC family. Conjugate transporter (TC 3.A.1.208) subfamily.</text>
</comment>
<keyword evidence="4" id="KW-0813">Transport</keyword>
<dbReference type="InterPro" id="IPR044726">
    <property type="entry name" value="ABCC_6TM_D2"/>
</dbReference>
<dbReference type="PROSITE" id="PS50893">
    <property type="entry name" value="ABC_TRANSPORTER_2"/>
    <property type="match status" value="2"/>
</dbReference>
<dbReference type="FunFam" id="3.40.50.300:FF:000169">
    <property type="entry name" value="ABC transporter C family member 3"/>
    <property type="match status" value="1"/>
</dbReference>
<dbReference type="InterPro" id="IPR017871">
    <property type="entry name" value="ABC_transporter-like_CS"/>
</dbReference>
<dbReference type="GO" id="GO:0008559">
    <property type="term" value="F:ABC-type xenobiotic transporter activity"/>
    <property type="evidence" value="ECO:0007669"/>
    <property type="project" value="UniProtKB-EC"/>
</dbReference>
<dbReference type="FunFam" id="1.20.1560.10:FF:000003">
    <property type="entry name" value="ABC transporter C family member 10"/>
    <property type="match status" value="1"/>
</dbReference>
<feature type="transmembrane region" description="Helical" evidence="13">
    <location>
        <begin position="318"/>
        <end position="335"/>
    </location>
</feature>
<dbReference type="GO" id="GO:0016020">
    <property type="term" value="C:membrane"/>
    <property type="evidence" value="ECO:0007669"/>
    <property type="project" value="UniProtKB-SubCell"/>
</dbReference>
<evidence type="ECO:0000256" key="5">
    <source>
        <dbReference type="ARBA" id="ARBA00022692"/>
    </source>
</evidence>
<feature type="domain" description="ABC transporter" evidence="14">
    <location>
        <begin position="575"/>
        <end position="803"/>
    </location>
</feature>
<accession>A0A835JMA5</accession>
<feature type="domain" description="ABC transmembrane type-1" evidence="15">
    <location>
        <begin position="287"/>
        <end position="563"/>
    </location>
</feature>
<proteinExistence type="inferred from homology"/>
<reference evidence="16 17" key="1">
    <citation type="submission" date="2020-10" db="EMBL/GenBank/DDBJ databases">
        <title>Plant Genome Project.</title>
        <authorList>
            <person name="Zhang R.-G."/>
        </authorList>
    </citation>
    <scope>NUCLEOTIDE SEQUENCE [LARGE SCALE GENOMIC DNA]</scope>
    <source>
        <strain evidence="16">FAFU-HL-1</strain>
        <tissue evidence="16">Leaf</tissue>
    </source>
</reference>
<dbReference type="OrthoDB" id="6500128at2759"/>